<accession>A0A1W1BC71</accession>
<dbReference type="PROSITE" id="PS00198">
    <property type="entry name" value="4FE4S_FER_1"/>
    <property type="match status" value="1"/>
</dbReference>
<organism evidence="2">
    <name type="scientific">hydrothermal vent metagenome</name>
    <dbReference type="NCBI Taxonomy" id="652676"/>
    <lineage>
        <taxon>unclassified sequences</taxon>
        <taxon>metagenomes</taxon>
        <taxon>ecological metagenomes</taxon>
    </lineage>
</organism>
<reference evidence="2" key="1">
    <citation type="submission" date="2016-10" db="EMBL/GenBank/DDBJ databases">
        <authorList>
            <person name="de Groot N.N."/>
        </authorList>
    </citation>
    <scope>NUCLEOTIDE SEQUENCE</scope>
</reference>
<feature type="domain" description="4Fe-4S ferredoxin-type" evidence="1">
    <location>
        <begin position="1"/>
        <end position="29"/>
    </location>
</feature>
<dbReference type="InterPro" id="IPR017900">
    <property type="entry name" value="4Fe4S_Fe_S_CS"/>
</dbReference>
<dbReference type="PROSITE" id="PS51379">
    <property type="entry name" value="4FE4S_FER_2"/>
    <property type="match status" value="1"/>
</dbReference>
<dbReference type="EMBL" id="FPHG01000008">
    <property type="protein sequence ID" value="SFV51136.1"/>
    <property type="molecule type" value="Genomic_DNA"/>
</dbReference>
<dbReference type="InterPro" id="IPR017896">
    <property type="entry name" value="4Fe4S_Fe-S-bd"/>
</dbReference>
<evidence type="ECO:0000313" key="2">
    <source>
        <dbReference type="EMBL" id="SFV51136.1"/>
    </source>
</evidence>
<proteinExistence type="predicted"/>
<dbReference type="Gene3D" id="3.30.70.20">
    <property type="match status" value="1"/>
</dbReference>
<gene>
    <name evidence="2" type="ORF">MNB_SV-9-327</name>
</gene>
<dbReference type="SUPFAM" id="SSF54862">
    <property type="entry name" value="4Fe-4S ferredoxins"/>
    <property type="match status" value="1"/>
</dbReference>
<protein>
    <submittedName>
        <fullName evidence="2">Ferredoxin</fullName>
    </submittedName>
</protein>
<name>A0A1W1BC71_9ZZZZ</name>
<sequence>MAVIITDTCINCAACIDECPVEAIVDEDDNPTGEEIYYVYSDKCVECVSYHDVPACAEACPTEGCIVWGDAIDGMPASETRGDKDTAVIEE</sequence>
<evidence type="ECO:0000259" key="1">
    <source>
        <dbReference type="PROSITE" id="PS51379"/>
    </source>
</evidence>
<dbReference type="AlphaFoldDB" id="A0A1W1BC71"/>
<dbReference type="Pfam" id="PF12838">
    <property type="entry name" value="Fer4_7"/>
    <property type="match status" value="1"/>
</dbReference>